<evidence type="ECO:0000256" key="1">
    <source>
        <dbReference type="SAM" id="MobiDB-lite"/>
    </source>
</evidence>
<evidence type="ECO:0000313" key="3">
    <source>
        <dbReference type="EMBL" id="KAH7034782.1"/>
    </source>
</evidence>
<proteinExistence type="predicted"/>
<accession>A0A9P8YDC4</accession>
<feature type="chain" id="PRO_5040449806" evidence="2">
    <location>
        <begin position="27"/>
        <end position="264"/>
    </location>
</feature>
<organism evidence="3 4">
    <name type="scientific">Microdochium trichocladiopsis</name>
    <dbReference type="NCBI Taxonomy" id="1682393"/>
    <lineage>
        <taxon>Eukaryota</taxon>
        <taxon>Fungi</taxon>
        <taxon>Dikarya</taxon>
        <taxon>Ascomycota</taxon>
        <taxon>Pezizomycotina</taxon>
        <taxon>Sordariomycetes</taxon>
        <taxon>Xylariomycetidae</taxon>
        <taxon>Xylariales</taxon>
        <taxon>Microdochiaceae</taxon>
        <taxon>Microdochium</taxon>
    </lineage>
</organism>
<comment type="caution">
    <text evidence="3">The sequence shown here is derived from an EMBL/GenBank/DDBJ whole genome shotgun (WGS) entry which is preliminary data.</text>
</comment>
<evidence type="ECO:0000313" key="4">
    <source>
        <dbReference type="Proteomes" id="UP000756346"/>
    </source>
</evidence>
<dbReference type="Proteomes" id="UP000756346">
    <property type="component" value="Unassembled WGS sequence"/>
</dbReference>
<dbReference type="EMBL" id="JAGTJQ010000003">
    <property type="protein sequence ID" value="KAH7034782.1"/>
    <property type="molecule type" value="Genomic_DNA"/>
</dbReference>
<name>A0A9P8YDC4_9PEZI</name>
<reference evidence="3" key="1">
    <citation type="journal article" date="2021" name="Nat. Commun.">
        <title>Genetic determinants of endophytism in the Arabidopsis root mycobiome.</title>
        <authorList>
            <person name="Mesny F."/>
            <person name="Miyauchi S."/>
            <person name="Thiergart T."/>
            <person name="Pickel B."/>
            <person name="Atanasova L."/>
            <person name="Karlsson M."/>
            <person name="Huettel B."/>
            <person name="Barry K.W."/>
            <person name="Haridas S."/>
            <person name="Chen C."/>
            <person name="Bauer D."/>
            <person name="Andreopoulos W."/>
            <person name="Pangilinan J."/>
            <person name="LaButti K."/>
            <person name="Riley R."/>
            <person name="Lipzen A."/>
            <person name="Clum A."/>
            <person name="Drula E."/>
            <person name="Henrissat B."/>
            <person name="Kohler A."/>
            <person name="Grigoriev I.V."/>
            <person name="Martin F.M."/>
            <person name="Hacquard S."/>
        </authorList>
    </citation>
    <scope>NUCLEOTIDE SEQUENCE</scope>
    <source>
        <strain evidence="3">MPI-CAGE-CH-0230</strain>
    </source>
</reference>
<sequence>MNRVVQLKLREASLVLLVVRLYLASLQTPQPSLSQGQIGPVIATFQQISLVRQNHLLALILSSASGKLSDINKSSKHGSQSSGSTVVRYWGFQNFVWRSQQETLIRDWLETFVRPAISVIEANWQRSPGQLVKKCSPMKAVHLPDTCRTIHDLFGENGAIPAKPNRQLKLYLYVPSTTDPSKLAQEQLSRTPRTKRRRQSSIAIKEEDQDTLELIQITNFTSRTPKRPAKTRRTATQEQDQEEEQEEDRRTEKEDNLRTEEEEP</sequence>
<protein>
    <submittedName>
        <fullName evidence="3">Uncharacterized protein</fullName>
    </submittedName>
</protein>
<keyword evidence="2" id="KW-0732">Signal</keyword>
<feature type="compositionally biased region" description="Basic and acidic residues" evidence="1">
    <location>
        <begin position="247"/>
        <end position="264"/>
    </location>
</feature>
<dbReference type="GeneID" id="70192987"/>
<keyword evidence="4" id="KW-1185">Reference proteome</keyword>
<feature type="signal peptide" evidence="2">
    <location>
        <begin position="1"/>
        <end position="26"/>
    </location>
</feature>
<evidence type="ECO:0000256" key="2">
    <source>
        <dbReference type="SAM" id="SignalP"/>
    </source>
</evidence>
<dbReference type="AlphaFoldDB" id="A0A9P8YDC4"/>
<gene>
    <name evidence="3" type="ORF">B0I36DRAFT_84110</name>
</gene>
<feature type="region of interest" description="Disordered" evidence="1">
    <location>
        <begin position="181"/>
        <end position="201"/>
    </location>
</feature>
<feature type="compositionally biased region" description="Basic residues" evidence="1">
    <location>
        <begin position="224"/>
        <end position="233"/>
    </location>
</feature>
<dbReference type="RefSeq" id="XP_046014875.1">
    <property type="nucleotide sequence ID" value="XM_046163441.1"/>
</dbReference>
<feature type="region of interest" description="Disordered" evidence="1">
    <location>
        <begin position="219"/>
        <end position="264"/>
    </location>
</feature>
<feature type="compositionally biased region" description="Polar residues" evidence="1">
    <location>
        <begin position="181"/>
        <end position="191"/>
    </location>
</feature>